<feature type="transmembrane region" description="Helical" evidence="1">
    <location>
        <begin position="33"/>
        <end position="57"/>
    </location>
</feature>
<keyword evidence="1" id="KW-0472">Membrane</keyword>
<accession>A0A0V1MI59</accession>
<dbReference type="Proteomes" id="UP000054843">
    <property type="component" value="Unassembled WGS sequence"/>
</dbReference>
<keyword evidence="1" id="KW-0812">Transmembrane</keyword>
<keyword evidence="1" id="KW-1133">Transmembrane helix</keyword>
<comment type="caution">
    <text evidence="2">The sequence shown here is derived from an EMBL/GenBank/DDBJ whole genome shotgun (WGS) entry which is preliminary data.</text>
</comment>
<feature type="transmembrane region" description="Helical" evidence="1">
    <location>
        <begin position="78"/>
        <end position="101"/>
    </location>
</feature>
<gene>
    <name evidence="2" type="ORF">T10_2508</name>
</gene>
<evidence type="ECO:0000313" key="2">
    <source>
        <dbReference type="EMBL" id="KRZ71317.1"/>
    </source>
</evidence>
<name>A0A0V1MI59_9BILA</name>
<dbReference type="EMBL" id="JYDO01000098">
    <property type="protein sequence ID" value="KRZ71317.1"/>
    <property type="molecule type" value="Genomic_DNA"/>
</dbReference>
<keyword evidence="3" id="KW-1185">Reference proteome</keyword>
<reference evidence="2 3" key="1">
    <citation type="submission" date="2015-01" db="EMBL/GenBank/DDBJ databases">
        <title>Evolution of Trichinella species and genotypes.</title>
        <authorList>
            <person name="Korhonen P.K."/>
            <person name="Edoardo P."/>
            <person name="Giuseppe L.R."/>
            <person name="Gasser R.B."/>
        </authorList>
    </citation>
    <scope>NUCLEOTIDE SEQUENCE [LARGE SCALE GENOMIC DNA]</scope>
    <source>
        <strain evidence="2">ISS1980</strain>
    </source>
</reference>
<proteinExistence type="predicted"/>
<evidence type="ECO:0000313" key="3">
    <source>
        <dbReference type="Proteomes" id="UP000054843"/>
    </source>
</evidence>
<organism evidence="2 3">
    <name type="scientific">Trichinella papuae</name>
    <dbReference type="NCBI Taxonomy" id="268474"/>
    <lineage>
        <taxon>Eukaryota</taxon>
        <taxon>Metazoa</taxon>
        <taxon>Ecdysozoa</taxon>
        <taxon>Nematoda</taxon>
        <taxon>Enoplea</taxon>
        <taxon>Dorylaimia</taxon>
        <taxon>Trichinellida</taxon>
        <taxon>Trichinellidae</taxon>
        <taxon>Trichinella</taxon>
    </lineage>
</organism>
<protein>
    <submittedName>
        <fullName evidence="2">Uncharacterized protein</fullName>
    </submittedName>
</protein>
<sequence>MLFTILYFVHLNTKLTLIRRRYQANVGLSYRNWIIFAMCFCLLFDVKFEIYLIIVCLETVGVNKLPSSQNDAILIRNIFNCIIAVALLFMISLCLFHTYIYKYV</sequence>
<dbReference type="AlphaFoldDB" id="A0A0V1MI59"/>
<evidence type="ECO:0000256" key="1">
    <source>
        <dbReference type="SAM" id="Phobius"/>
    </source>
</evidence>